<keyword evidence="5 9" id="KW-0812">Transmembrane</keyword>
<keyword evidence="11" id="KW-1185">Reference proteome</keyword>
<dbReference type="InterPro" id="IPR004695">
    <property type="entry name" value="SLAC1/Mae1/Ssu1/TehA"/>
</dbReference>
<sequence>MQRGGDAASPGPKKGEPVRTRPKRRPDPHPDTATRAARGIRERVLHFTPSWFAVTMGTGVIATLVNLLPWSATHSGFRWVALVYLLADIVIFLLFTAAFLTRYILFPQVLPLTIKHPQKSMFLGTFPMGMIVIISNIAQLGTVEFGLGHSYAMAASVLWWIATVISLMTAVGVPFMVTTYQSHSFSSTTAALLLPIVPPITVAAVGAVIAEALMDVYPTYAFTIVIVSYLVLGVGLPLALLILVLYFQRLLLFKQPPREVIISVFLPLGPAGQGGEALLHLGLVAYRLFPTISALPSSEASSVGNQLTYAGASQLGFPVGQALFAAGLLGALMLWAFGMWWMALGIMTVVRETRRGKLTFNMGWWGATFPLGSLAICTGRLALVLSSLALKIVYTILVIITLLVWFTVAIPTLKGFIDGSLLSRKAAPCIADLPLEPLKRRSAEEEDEWSEEEDVDESGSGSADLSTSEEATSRQGQSESADKPTTMTGTGVEDEKRSALVGGEVEVSKQEKGHDAKGPGPGPAMGELED</sequence>
<dbReference type="AlphaFoldDB" id="A0A316U1A9"/>
<evidence type="ECO:0000256" key="4">
    <source>
        <dbReference type="ARBA" id="ARBA00022475"/>
    </source>
</evidence>
<feature type="region of interest" description="Disordered" evidence="8">
    <location>
        <begin position="1"/>
        <end position="35"/>
    </location>
</feature>
<keyword evidence="6 9" id="KW-1133">Transmembrane helix</keyword>
<accession>A0A316U1A9</accession>
<dbReference type="GeneID" id="37016382"/>
<proteinExistence type="inferred from homology"/>
<dbReference type="Proteomes" id="UP000245942">
    <property type="component" value="Unassembled WGS sequence"/>
</dbReference>
<feature type="transmembrane region" description="Helical" evidence="9">
    <location>
        <begin position="392"/>
        <end position="417"/>
    </location>
</feature>
<gene>
    <name evidence="10" type="ORF">BCV69DRAFT_303559</name>
</gene>
<dbReference type="GO" id="GO:0000319">
    <property type="term" value="F:sulfite transmembrane transporter activity"/>
    <property type="evidence" value="ECO:0007669"/>
    <property type="project" value="TreeGrafter"/>
</dbReference>
<protein>
    <recommendedName>
        <fullName evidence="12">C4-dicarboxylate transporter/malic acid transport protein</fullName>
    </recommendedName>
</protein>
<feature type="transmembrane region" description="Helical" evidence="9">
    <location>
        <begin position="77"/>
        <end position="100"/>
    </location>
</feature>
<feature type="transmembrane region" description="Helical" evidence="9">
    <location>
        <begin position="158"/>
        <end position="180"/>
    </location>
</feature>
<feature type="compositionally biased region" description="Basic and acidic residues" evidence="8">
    <location>
        <begin position="13"/>
        <end position="32"/>
    </location>
</feature>
<evidence type="ECO:0000256" key="5">
    <source>
        <dbReference type="ARBA" id="ARBA00022692"/>
    </source>
</evidence>
<comment type="subcellular location">
    <subcellularLocation>
        <location evidence="1">Cell membrane</location>
        <topology evidence="1">Multi-pass membrane protein</topology>
    </subcellularLocation>
</comment>
<dbReference type="Gene3D" id="1.50.10.150">
    <property type="entry name" value="Voltage-dependent anion channel"/>
    <property type="match status" value="1"/>
</dbReference>
<dbReference type="PANTHER" id="PTHR31686">
    <property type="match status" value="1"/>
</dbReference>
<feature type="compositionally biased region" description="Polar residues" evidence="8">
    <location>
        <begin position="465"/>
        <end position="489"/>
    </location>
</feature>
<evidence type="ECO:0000256" key="2">
    <source>
        <dbReference type="ARBA" id="ARBA00008566"/>
    </source>
</evidence>
<feature type="region of interest" description="Disordered" evidence="8">
    <location>
        <begin position="441"/>
        <end position="530"/>
    </location>
</feature>
<feature type="transmembrane region" description="Helical" evidence="9">
    <location>
        <begin position="260"/>
        <end position="286"/>
    </location>
</feature>
<dbReference type="EMBL" id="KZ819332">
    <property type="protein sequence ID" value="PWN19176.1"/>
    <property type="molecule type" value="Genomic_DNA"/>
</dbReference>
<feature type="transmembrane region" description="Helical" evidence="9">
    <location>
        <begin position="192"/>
        <end position="214"/>
    </location>
</feature>
<dbReference type="InterPro" id="IPR038665">
    <property type="entry name" value="Voltage-dep_anion_channel_sf"/>
</dbReference>
<keyword evidence="3" id="KW-0813">Transport</keyword>
<keyword evidence="4" id="KW-1003">Cell membrane</keyword>
<feature type="compositionally biased region" description="Acidic residues" evidence="8">
    <location>
        <begin position="444"/>
        <end position="457"/>
    </location>
</feature>
<evidence type="ECO:0000256" key="7">
    <source>
        <dbReference type="ARBA" id="ARBA00023136"/>
    </source>
</evidence>
<dbReference type="InterPro" id="IPR051629">
    <property type="entry name" value="Sulfite_efflux_TDT"/>
</dbReference>
<name>A0A316U1A9_9BASI</name>
<dbReference type="OrthoDB" id="1099at2759"/>
<feature type="transmembrane region" description="Helical" evidence="9">
    <location>
        <begin position="220"/>
        <end position="248"/>
    </location>
</feature>
<evidence type="ECO:0008006" key="12">
    <source>
        <dbReference type="Google" id="ProtNLM"/>
    </source>
</evidence>
<evidence type="ECO:0000313" key="10">
    <source>
        <dbReference type="EMBL" id="PWN19176.1"/>
    </source>
</evidence>
<evidence type="ECO:0000256" key="9">
    <source>
        <dbReference type="SAM" id="Phobius"/>
    </source>
</evidence>
<feature type="transmembrane region" description="Helical" evidence="9">
    <location>
        <begin position="323"/>
        <end position="350"/>
    </location>
</feature>
<dbReference type="FunFam" id="1.50.10.150:FF:000004">
    <property type="entry name" value="Malic acid transporter"/>
    <property type="match status" value="1"/>
</dbReference>
<organism evidence="10 11">
    <name type="scientific">Pseudomicrostroma glucosiphilum</name>
    <dbReference type="NCBI Taxonomy" id="1684307"/>
    <lineage>
        <taxon>Eukaryota</taxon>
        <taxon>Fungi</taxon>
        <taxon>Dikarya</taxon>
        <taxon>Basidiomycota</taxon>
        <taxon>Ustilaginomycotina</taxon>
        <taxon>Exobasidiomycetes</taxon>
        <taxon>Microstromatales</taxon>
        <taxon>Microstromatales incertae sedis</taxon>
        <taxon>Pseudomicrostroma</taxon>
    </lineage>
</organism>
<evidence type="ECO:0000256" key="6">
    <source>
        <dbReference type="ARBA" id="ARBA00022989"/>
    </source>
</evidence>
<feature type="transmembrane region" description="Helical" evidence="9">
    <location>
        <begin position="44"/>
        <end position="65"/>
    </location>
</feature>
<reference evidence="10 11" key="1">
    <citation type="journal article" date="2018" name="Mol. Biol. Evol.">
        <title>Broad Genomic Sampling Reveals a Smut Pathogenic Ancestry of the Fungal Clade Ustilaginomycotina.</title>
        <authorList>
            <person name="Kijpornyongpan T."/>
            <person name="Mondo S.J."/>
            <person name="Barry K."/>
            <person name="Sandor L."/>
            <person name="Lee J."/>
            <person name="Lipzen A."/>
            <person name="Pangilinan J."/>
            <person name="LaButti K."/>
            <person name="Hainaut M."/>
            <person name="Henrissat B."/>
            <person name="Grigoriev I.V."/>
            <person name="Spatafora J.W."/>
            <person name="Aime M.C."/>
        </authorList>
    </citation>
    <scope>NUCLEOTIDE SEQUENCE [LARGE SCALE GENOMIC DNA]</scope>
    <source>
        <strain evidence="10 11">MCA 4718</strain>
    </source>
</reference>
<evidence type="ECO:0000256" key="3">
    <source>
        <dbReference type="ARBA" id="ARBA00022448"/>
    </source>
</evidence>
<dbReference type="Pfam" id="PF03595">
    <property type="entry name" value="SLAC1"/>
    <property type="match status" value="1"/>
</dbReference>
<dbReference type="CDD" id="cd09318">
    <property type="entry name" value="TDT_SSU1"/>
    <property type="match status" value="1"/>
</dbReference>
<evidence type="ECO:0000256" key="8">
    <source>
        <dbReference type="SAM" id="MobiDB-lite"/>
    </source>
</evidence>
<keyword evidence="7 9" id="KW-0472">Membrane</keyword>
<comment type="similarity">
    <text evidence="2">Belongs to the tellurite-resistance/dicarboxylate transporter (TDT) family.</text>
</comment>
<dbReference type="GO" id="GO:0005886">
    <property type="term" value="C:plasma membrane"/>
    <property type="evidence" value="ECO:0007669"/>
    <property type="project" value="UniProtKB-SubCell"/>
</dbReference>
<dbReference type="RefSeq" id="XP_025346336.1">
    <property type="nucleotide sequence ID" value="XM_025494648.1"/>
</dbReference>
<dbReference type="PANTHER" id="PTHR31686:SF1">
    <property type="entry name" value="SULFITE EFFLUX PUMP SSU1"/>
    <property type="match status" value="1"/>
</dbReference>
<feature type="compositionally biased region" description="Basic and acidic residues" evidence="8">
    <location>
        <begin position="506"/>
        <end position="517"/>
    </location>
</feature>
<feature type="transmembrane region" description="Helical" evidence="9">
    <location>
        <begin position="121"/>
        <end position="138"/>
    </location>
</feature>
<feature type="transmembrane region" description="Helical" evidence="9">
    <location>
        <begin position="362"/>
        <end position="386"/>
    </location>
</feature>
<evidence type="ECO:0000313" key="11">
    <source>
        <dbReference type="Proteomes" id="UP000245942"/>
    </source>
</evidence>
<evidence type="ECO:0000256" key="1">
    <source>
        <dbReference type="ARBA" id="ARBA00004651"/>
    </source>
</evidence>